<reference evidence="1" key="1">
    <citation type="submission" date="2016-09" db="EMBL/GenBank/DDBJ databases">
        <title>The Complete Genome of Burkholderia sprentiae wsm5005.</title>
        <authorList>
            <person name="De Meyer S."/>
            <person name="Wang P."/>
            <person name="Terpolilli J."/>
        </authorList>
    </citation>
    <scope>NUCLEOTIDE SEQUENCE [LARGE SCALE GENOMIC DNA]</scope>
    <source>
        <strain evidence="1">WSM5005</strain>
    </source>
</reference>
<dbReference type="AlphaFoldDB" id="A0A1I9YEJ5"/>
<proteinExistence type="predicted"/>
<evidence type="ECO:0000313" key="1">
    <source>
        <dbReference type="EMBL" id="APA84728.1"/>
    </source>
</evidence>
<organism evidence="1">
    <name type="scientific">Paraburkholderia sprentiae WSM5005</name>
    <dbReference type="NCBI Taxonomy" id="754502"/>
    <lineage>
        <taxon>Bacteria</taxon>
        <taxon>Pseudomonadati</taxon>
        <taxon>Pseudomonadota</taxon>
        <taxon>Betaproteobacteria</taxon>
        <taxon>Burkholderiales</taxon>
        <taxon>Burkholderiaceae</taxon>
        <taxon>Paraburkholderia</taxon>
    </lineage>
</organism>
<dbReference type="EMBL" id="CP017561">
    <property type="protein sequence ID" value="APA84728.1"/>
    <property type="molecule type" value="Genomic_DNA"/>
</dbReference>
<name>A0A1I9YEJ5_9BURK</name>
<accession>A0A1I9YEJ5</accession>
<protein>
    <submittedName>
        <fullName evidence="1">Uncharacterized protein</fullName>
    </submittedName>
</protein>
<gene>
    <name evidence="1" type="ORF">BJG93_04495</name>
</gene>
<dbReference type="STRING" id="754502.BJG93_04495"/>
<sequence length="81" mass="9309">MAVRSRKIVWASSWLLGVVDNRADAGPFLYLVGAYGQLAPPQALVIQEFLRASRRVPTPHWMLHISRRATDQRNKLTYSRF</sequence>